<dbReference type="EMBL" id="HBNR01020135">
    <property type="protein sequence ID" value="CAE4573761.1"/>
    <property type="molecule type" value="Transcribed_RNA"/>
</dbReference>
<proteinExistence type="predicted"/>
<protein>
    <submittedName>
        <fullName evidence="2">Uncharacterized protein</fullName>
    </submittedName>
</protein>
<evidence type="ECO:0000313" key="2">
    <source>
        <dbReference type="EMBL" id="CAE4573761.1"/>
    </source>
</evidence>
<keyword evidence="1" id="KW-0472">Membrane</keyword>
<gene>
    <name evidence="2" type="ORF">AMON00008_LOCUS13380</name>
</gene>
<keyword evidence="1" id="KW-0812">Transmembrane</keyword>
<keyword evidence="1" id="KW-1133">Transmembrane helix</keyword>
<organism evidence="2">
    <name type="scientific">Alexandrium monilatum</name>
    <dbReference type="NCBI Taxonomy" id="311494"/>
    <lineage>
        <taxon>Eukaryota</taxon>
        <taxon>Sar</taxon>
        <taxon>Alveolata</taxon>
        <taxon>Dinophyceae</taxon>
        <taxon>Gonyaulacales</taxon>
        <taxon>Pyrocystaceae</taxon>
        <taxon>Alexandrium</taxon>
    </lineage>
</organism>
<name>A0A7S4UKA4_9DINO</name>
<evidence type="ECO:0000256" key="1">
    <source>
        <dbReference type="SAM" id="Phobius"/>
    </source>
</evidence>
<dbReference type="AlphaFoldDB" id="A0A7S4UKA4"/>
<reference evidence="2" key="1">
    <citation type="submission" date="2021-01" db="EMBL/GenBank/DDBJ databases">
        <authorList>
            <person name="Corre E."/>
            <person name="Pelletier E."/>
            <person name="Niang G."/>
            <person name="Scheremetjew M."/>
            <person name="Finn R."/>
            <person name="Kale V."/>
            <person name="Holt S."/>
            <person name="Cochrane G."/>
            <person name="Meng A."/>
            <person name="Brown T."/>
            <person name="Cohen L."/>
        </authorList>
    </citation>
    <scope>NUCLEOTIDE SEQUENCE</scope>
    <source>
        <strain evidence="2">CCMP3105</strain>
    </source>
</reference>
<feature type="transmembrane region" description="Helical" evidence="1">
    <location>
        <begin position="43"/>
        <end position="62"/>
    </location>
</feature>
<sequence length="449" mass="50675">MMSTPVPERETRRELKALLSTENSVGRPVAYAPLEHLGRSPRWWANAVGVTAFGLVLGVVVVSSGSWVARRYQAVGHSEVQFSSLTGGIGCRTAHKGDRCYSDVVWAMRNRNKHPEWYIGLNKCSDFHDFQSFFHTQVLNSGARRCPTPCQSDERTPPKEAIACKVEKDKGDCHTAVPGDECYAHVIYTKSEAERYPDWYPGIGKDSSLKDVQYYLHTERECPAPCVDERIKEEDNITGCHTARPGDTCFADILLAKTKFIVTHPSWYKGLTNHSSADKFQAFLHLQKHEGASAEKKACPAPCNHTALETVLHHKICKTAEVGDPCYESVLWGATIGIQTHPEWYQGLSPSSTFEDFQAHLHKDNHTKCHFVPCPCQRPVKGDQCSKTVEWVRSFGLDLHPDRFKGLTKHSSFRQVQQHLHEMSTSKCGRPCKTFDEDNRSPWRQGHAW</sequence>
<accession>A0A7S4UKA4</accession>